<gene>
    <name evidence="3" type="ORF">METZ01_LOCUS464408</name>
</gene>
<dbReference type="InterPro" id="IPR006076">
    <property type="entry name" value="FAD-dep_OxRdtase"/>
</dbReference>
<feature type="non-terminal residue" evidence="3">
    <location>
        <position position="204"/>
    </location>
</feature>
<dbReference type="PANTHER" id="PTHR13847:SF287">
    <property type="entry name" value="FAD-DEPENDENT OXIDOREDUCTASE DOMAIN-CONTAINING PROTEIN 1"/>
    <property type="match status" value="1"/>
</dbReference>
<evidence type="ECO:0000256" key="1">
    <source>
        <dbReference type="ARBA" id="ARBA00023002"/>
    </source>
</evidence>
<dbReference type="SUPFAM" id="SSF51905">
    <property type="entry name" value="FAD/NAD(P)-binding domain"/>
    <property type="match status" value="1"/>
</dbReference>
<sequence>MPGYHTTGRSAAVFTEAYGNRAIRGITAASRAFYDAPPEGFGEDPLLTPRGALFIGRADQQATLQQHYDECHALVPSVVLVDAMEASRLVPILRPDYAAGGMHEPDAMGIDVNALHQGYLRGLKARGGALVTDAELTSLSQSGDIWWAETRAGVYQAPVVVNAAGAWCDVVGELAGARPIGLVPKRRTAFVFDAPDDCNPNDWP</sequence>
<proteinExistence type="predicted"/>
<dbReference type="EMBL" id="UINC01195132">
    <property type="protein sequence ID" value="SVE11554.1"/>
    <property type="molecule type" value="Genomic_DNA"/>
</dbReference>
<dbReference type="Pfam" id="PF01266">
    <property type="entry name" value="DAO"/>
    <property type="match status" value="1"/>
</dbReference>
<evidence type="ECO:0000313" key="3">
    <source>
        <dbReference type="EMBL" id="SVE11554.1"/>
    </source>
</evidence>
<dbReference type="GO" id="GO:0016491">
    <property type="term" value="F:oxidoreductase activity"/>
    <property type="evidence" value="ECO:0007669"/>
    <property type="project" value="UniProtKB-KW"/>
</dbReference>
<protein>
    <recommendedName>
        <fullName evidence="2">FAD dependent oxidoreductase domain-containing protein</fullName>
    </recommendedName>
</protein>
<reference evidence="3" key="1">
    <citation type="submission" date="2018-05" db="EMBL/GenBank/DDBJ databases">
        <authorList>
            <person name="Lanie J.A."/>
            <person name="Ng W.-L."/>
            <person name="Kazmierczak K.M."/>
            <person name="Andrzejewski T.M."/>
            <person name="Davidsen T.M."/>
            <person name="Wayne K.J."/>
            <person name="Tettelin H."/>
            <person name="Glass J.I."/>
            <person name="Rusch D."/>
            <person name="Podicherti R."/>
            <person name="Tsui H.-C.T."/>
            <person name="Winkler M.E."/>
        </authorList>
    </citation>
    <scope>NUCLEOTIDE SEQUENCE</scope>
</reference>
<dbReference type="PANTHER" id="PTHR13847">
    <property type="entry name" value="SARCOSINE DEHYDROGENASE-RELATED"/>
    <property type="match status" value="1"/>
</dbReference>
<dbReference type="Gene3D" id="3.50.50.60">
    <property type="entry name" value="FAD/NAD(P)-binding domain"/>
    <property type="match status" value="2"/>
</dbReference>
<feature type="domain" description="FAD dependent oxidoreductase" evidence="2">
    <location>
        <begin position="2"/>
        <end position="197"/>
    </location>
</feature>
<dbReference type="GO" id="GO:0005737">
    <property type="term" value="C:cytoplasm"/>
    <property type="evidence" value="ECO:0007669"/>
    <property type="project" value="TreeGrafter"/>
</dbReference>
<evidence type="ECO:0000259" key="2">
    <source>
        <dbReference type="Pfam" id="PF01266"/>
    </source>
</evidence>
<keyword evidence="1" id="KW-0560">Oxidoreductase</keyword>
<dbReference type="InterPro" id="IPR036188">
    <property type="entry name" value="FAD/NAD-bd_sf"/>
</dbReference>
<organism evidence="3">
    <name type="scientific">marine metagenome</name>
    <dbReference type="NCBI Taxonomy" id="408172"/>
    <lineage>
        <taxon>unclassified sequences</taxon>
        <taxon>metagenomes</taxon>
        <taxon>ecological metagenomes</taxon>
    </lineage>
</organism>
<dbReference type="AlphaFoldDB" id="A0A383AV61"/>
<name>A0A383AV61_9ZZZZ</name>
<accession>A0A383AV61</accession>